<dbReference type="InterPro" id="IPR050192">
    <property type="entry name" value="CopG/NikR_regulator"/>
</dbReference>
<dbReference type="InterPro" id="IPR014864">
    <property type="entry name" value="TF_NikR_Ni-bd_C"/>
</dbReference>
<dbReference type="KEGG" id="nga:Ngar_c27620"/>
<dbReference type="EMBL" id="CP002408">
    <property type="protein sequence ID" value="AFU59683.1"/>
    <property type="molecule type" value="Genomic_DNA"/>
</dbReference>
<evidence type="ECO:0000259" key="5">
    <source>
        <dbReference type="Pfam" id="PF01402"/>
    </source>
</evidence>
<dbReference type="Proteomes" id="UP000008037">
    <property type="component" value="Chromosome"/>
</dbReference>
<dbReference type="InterPro" id="IPR010985">
    <property type="entry name" value="Ribbon_hlx_hlx"/>
</dbReference>
<dbReference type="Pfam" id="PF01402">
    <property type="entry name" value="RHH_1"/>
    <property type="match status" value="1"/>
</dbReference>
<gene>
    <name evidence="7" type="ordered locus">Ngar_c27620</name>
</gene>
<dbReference type="Gene3D" id="3.30.70.1150">
    <property type="entry name" value="ACT-like. Chain A, domain 2"/>
    <property type="match status" value="1"/>
</dbReference>
<organism evidence="7 8">
    <name type="scientific">Nitrososphaera gargensis (strain Ga9.2)</name>
    <dbReference type="NCBI Taxonomy" id="1237085"/>
    <lineage>
        <taxon>Archaea</taxon>
        <taxon>Nitrososphaerota</taxon>
        <taxon>Nitrososphaeria</taxon>
        <taxon>Nitrososphaerales</taxon>
        <taxon>Nitrososphaeraceae</taxon>
        <taxon>Nitrososphaera</taxon>
    </lineage>
</organism>
<sequence>MSKGVTIVSVSLNEDIIGEIDKLQKELGFSGRSEIVRAGLRSLIAEEKERKNLAGNVHAVMLVIHDEKSDNEVNEMGHSFDSIITTHIHNKTGRDKCLEVFLLKGDAKEINEMVKRFKTNRKMDHVRLLPM</sequence>
<accession>K0IKC9</accession>
<protein>
    <submittedName>
        <fullName evidence="7">Putative nickel-responsive regulator 1</fullName>
    </submittedName>
</protein>
<dbReference type="InParanoid" id="K0IKC9"/>
<dbReference type="SUPFAM" id="SSF55021">
    <property type="entry name" value="ACT-like"/>
    <property type="match status" value="1"/>
</dbReference>
<reference evidence="7 8" key="1">
    <citation type="journal article" date="2012" name="Environ. Microbiol.">
        <title>The genome of the ammonia-oxidizing Candidatus Nitrososphaera gargensis: insights into metabolic versatility and environmental adaptations.</title>
        <authorList>
            <person name="Spang A."/>
            <person name="Poehlein A."/>
            <person name="Offre P."/>
            <person name="Zumbragel S."/>
            <person name="Haider S."/>
            <person name="Rychlik N."/>
            <person name="Nowka B."/>
            <person name="Schmeisser C."/>
            <person name="Lebedeva E.V."/>
            <person name="Rattei T."/>
            <person name="Bohm C."/>
            <person name="Schmid M."/>
            <person name="Galushko A."/>
            <person name="Hatzenpichler R."/>
            <person name="Weinmaier T."/>
            <person name="Daniel R."/>
            <person name="Schleper C."/>
            <person name="Spieck E."/>
            <person name="Streit W."/>
            <person name="Wagner M."/>
        </authorList>
    </citation>
    <scope>NUCLEOTIDE SEQUENCE [LARGE SCALE GENOMIC DNA]</scope>
    <source>
        <strain evidence="8">Ga9.2</strain>
    </source>
</reference>
<name>K0IKC9_NITGG</name>
<dbReference type="HOGENOM" id="CLU_113319_0_1_2"/>
<dbReference type="GO" id="GO:0003677">
    <property type="term" value="F:DNA binding"/>
    <property type="evidence" value="ECO:0007669"/>
    <property type="project" value="UniProtKB-KW"/>
</dbReference>
<keyword evidence="8" id="KW-1185">Reference proteome</keyword>
<dbReference type="BioCyc" id="CNIT1237085:G1324-2762-MONOMER"/>
<evidence type="ECO:0000256" key="3">
    <source>
        <dbReference type="ARBA" id="ARBA00023125"/>
    </source>
</evidence>
<keyword evidence="4" id="KW-0804">Transcription</keyword>
<dbReference type="STRING" id="1237085.Ngar_c27620"/>
<evidence type="ECO:0000256" key="4">
    <source>
        <dbReference type="ARBA" id="ARBA00023163"/>
    </source>
</evidence>
<dbReference type="PANTHER" id="PTHR34719:SF3">
    <property type="entry name" value="NICKEL-RESPONSIVE REGULATOR-RELATED"/>
    <property type="match status" value="1"/>
</dbReference>
<comment type="similarity">
    <text evidence="1">Belongs to the transcriptional regulatory CopG/NikR family.</text>
</comment>
<dbReference type="AlphaFoldDB" id="K0IKC9"/>
<dbReference type="GeneID" id="13794781"/>
<dbReference type="Gene3D" id="1.10.1220.10">
    <property type="entry name" value="Met repressor-like"/>
    <property type="match status" value="1"/>
</dbReference>
<dbReference type="SUPFAM" id="SSF47598">
    <property type="entry name" value="Ribbon-helix-helix"/>
    <property type="match status" value="1"/>
</dbReference>
<evidence type="ECO:0000313" key="7">
    <source>
        <dbReference type="EMBL" id="AFU59683.1"/>
    </source>
</evidence>
<dbReference type="PANTHER" id="PTHR34719">
    <property type="entry name" value="NICKEL-RESPONSIVE REGULATOR"/>
    <property type="match status" value="1"/>
</dbReference>
<dbReference type="CDD" id="cd22231">
    <property type="entry name" value="RHH_NikR_HicB-like"/>
    <property type="match status" value="1"/>
</dbReference>
<dbReference type="Pfam" id="PF08753">
    <property type="entry name" value="NikR_C"/>
    <property type="match status" value="1"/>
</dbReference>
<dbReference type="InterPro" id="IPR002145">
    <property type="entry name" value="CopG"/>
</dbReference>
<dbReference type="InterPro" id="IPR045865">
    <property type="entry name" value="ACT-like_dom_sf"/>
</dbReference>
<evidence type="ECO:0000256" key="2">
    <source>
        <dbReference type="ARBA" id="ARBA00023015"/>
    </source>
</evidence>
<evidence type="ECO:0000259" key="6">
    <source>
        <dbReference type="Pfam" id="PF08753"/>
    </source>
</evidence>
<evidence type="ECO:0000256" key="1">
    <source>
        <dbReference type="ARBA" id="ARBA00008478"/>
    </source>
</evidence>
<feature type="domain" description="Transcription factor NikR nickel binding C-terminal" evidence="6">
    <location>
        <begin position="60"/>
        <end position="128"/>
    </location>
</feature>
<dbReference type="InterPro" id="IPR013321">
    <property type="entry name" value="Arc_rbn_hlx_hlx"/>
</dbReference>
<dbReference type="RefSeq" id="WP_015020218.1">
    <property type="nucleotide sequence ID" value="NC_018719.1"/>
</dbReference>
<feature type="domain" description="Ribbon-helix-helix protein CopG" evidence="5">
    <location>
        <begin position="8"/>
        <end position="47"/>
    </location>
</feature>
<proteinExistence type="inferred from homology"/>
<dbReference type="GO" id="GO:0006355">
    <property type="term" value="P:regulation of DNA-templated transcription"/>
    <property type="evidence" value="ECO:0007669"/>
    <property type="project" value="InterPro"/>
</dbReference>
<keyword evidence="2" id="KW-0805">Transcription regulation</keyword>
<keyword evidence="3" id="KW-0238">DNA-binding</keyword>
<evidence type="ECO:0000313" key="8">
    <source>
        <dbReference type="Proteomes" id="UP000008037"/>
    </source>
</evidence>
<dbReference type="InterPro" id="IPR027271">
    <property type="entry name" value="Acetolactate_synth/TF_NikR_C"/>
</dbReference>